<dbReference type="Proteomes" id="UP000827872">
    <property type="component" value="Linkage Group LG10"/>
</dbReference>
<proteinExistence type="predicted"/>
<evidence type="ECO:0000313" key="1">
    <source>
        <dbReference type="EMBL" id="KAH7988668.1"/>
    </source>
</evidence>
<sequence length="102" mass="11159">MSQAMYPPDLPAENVSPKTPQRRDPPEIIIAAVRHNITRLGTLRDSNDHRNPCAVTWLHPGTGHVQGHPCGPPVSWPLGSEGGTYYLRKFLSGVHNVSLKGC</sequence>
<comment type="caution">
    <text evidence="1">The sequence shown here is derived from an EMBL/GenBank/DDBJ whole genome shotgun (WGS) entry which is preliminary data.</text>
</comment>
<evidence type="ECO:0000313" key="2">
    <source>
        <dbReference type="Proteomes" id="UP000827872"/>
    </source>
</evidence>
<reference evidence="1" key="1">
    <citation type="submission" date="2021-08" db="EMBL/GenBank/DDBJ databases">
        <title>The first chromosome-level gecko genome reveals the dynamic sex chromosomes of Neotropical dwarf geckos (Sphaerodactylidae: Sphaerodactylus).</title>
        <authorList>
            <person name="Pinto B.J."/>
            <person name="Keating S.E."/>
            <person name="Gamble T."/>
        </authorList>
    </citation>
    <scope>NUCLEOTIDE SEQUENCE</scope>
    <source>
        <strain evidence="1">TG3544</strain>
    </source>
</reference>
<dbReference type="EMBL" id="CM037623">
    <property type="protein sequence ID" value="KAH7988668.1"/>
    <property type="molecule type" value="Genomic_DNA"/>
</dbReference>
<name>A0ACB8E8T9_9SAUR</name>
<protein>
    <submittedName>
        <fullName evidence="1">Uncharacterized protein</fullName>
    </submittedName>
</protein>
<gene>
    <name evidence="1" type="ORF">K3G42_020308</name>
</gene>
<keyword evidence="2" id="KW-1185">Reference proteome</keyword>
<accession>A0ACB8E8T9</accession>
<organism evidence="1 2">
    <name type="scientific">Sphaerodactylus townsendi</name>
    <dbReference type="NCBI Taxonomy" id="933632"/>
    <lineage>
        <taxon>Eukaryota</taxon>
        <taxon>Metazoa</taxon>
        <taxon>Chordata</taxon>
        <taxon>Craniata</taxon>
        <taxon>Vertebrata</taxon>
        <taxon>Euteleostomi</taxon>
        <taxon>Lepidosauria</taxon>
        <taxon>Squamata</taxon>
        <taxon>Bifurcata</taxon>
        <taxon>Gekkota</taxon>
        <taxon>Sphaerodactylidae</taxon>
        <taxon>Sphaerodactylus</taxon>
    </lineage>
</organism>